<sequence length="292" mass="32371">MRSSRFLLTRNTCLISSSITTSTSKSKPGGLFIKDAPFHRKFLSGNGHPSFGHGTGYEQSSAGTHAGASLSAFTIFKGKAALIIEPFLPKYVKNLNGTSVINRKGTMFLKFMPAIGARKYDYQKKEVVALNATELGCLISLDPNESCEFVHDPSMKSGLEGQIKKTLNIIPIPSQNGGYFFNLTVNNSILKTSERFSLPVTKAEFTVMRTAFSFTLPHIMGWSQAFAMNQATNLQFQGDHHPSLNHHQPTSTNFNSSRQEEDCVSPFQLKESMKFNSSKQDARLVPMAEWEK</sequence>
<evidence type="ECO:0000313" key="4">
    <source>
        <dbReference type="EMBL" id="KMZ64785.1"/>
    </source>
</evidence>
<dbReference type="PANTHER" id="PTHR31745:SF1">
    <property type="entry name" value="SINGLE-STRANDED DNA-BINDING PROTEIN WHY2, MITOCHONDRIAL"/>
    <property type="match status" value="1"/>
</dbReference>
<dbReference type="InterPro" id="IPR013742">
    <property type="entry name" value="Whirly"/>
</dbReference>
<gene>
    <name evidence="4" type="ORF">ZOSMA_34G00640</name>
</gene>
<dbReference type="InterPro" id="IPR009044">
    <property type="entry name" value="ssDNA-bd_transcriptional_reg"/>
</dbReference>
<dbReference type="GO" id="GO:0006355">
    <property type="term" value="P:regulation of DNA-templated transcription"/>
    <property type="evidence" value="ECO:0007669"/>
    <property type="project" value="InterPro"/>
</dbReference>
<evidence type="ECO:0000313" key="5">
    <source>
        <dbReference type="Proteomes" id="UP000036987"/>
    </source>
</evidence>
<accession>A0A0K9P9D5</accession>
<organism evidence="4 5">
    <name type="scientific">Zostera marina</name>
    <name type="common">Eelgrass</name>
    <dbReference type="NCBI Taxonomy" id="29655"/>
    <lineage>
        <taxon>Eukaryota</taxon>
        <taxon>Viridiplantae</taxon>
        <taxon>Streptophyta</taxon>
        <taxon>Embryophyta</taxon>
        <taxon>Tracheophyta</taxon>
        <taxon>Spermatophyta</taxon>
        <taxon>Magnoliopsida</taxon>
        <taxon>Liliopsida</taxon>
        <taxon>Zosteraceae</taxon>
        <taxon>Zostera</taxon>
    </lineage>
</organism>
<keyword evidence="5" id="KW-1185">Reference proteome</keyword>
<dbReference type="Proteomes" id="UP000036987">
    <property type="component" value="Unassembled WGS sequence"/>
</dbReference>
<dbReference type="SUPFAM" id="SSF54447">
    <property type="entry name" value="ssDNA-binding transcriptional regulator domain"/>
    <property type="match status" value="1"/>
</dbReference>
<reference evidence="5" key="1">
    <citation type="journal article" date="2016" name="Nature">
        <title>The genome of the seagrass Zostera marina reveals angiosperm adaptation to the sea.</title>
        <authorList>
            <person name="Olsen J.L."/>
            <person name="Rouze P."/>
            <person name="Verhelst B."/>
            <person name="Lin Y.-C."/>
            <person name="Bayer T."/>
            <person name="Collen J."/>
            <person name="Dattolo E."/>
            <person name="De Paoli E."/>
            <person name="Dittami S."/>
            <person name="Maumus F."/>
            <person name="Michel G."/>
            <person name="Kersting A."/>
            <person name="Lauritano C."/>
            <person name="Lohaus R."/>
            <person name="Toepel M."/>
            <person name="Tonon T."/>
            <person name="Vanneste K."/>
            <person name="Amirebrahimi M."/>
            <person name="Brakel J."/>
            <person name="Bostroem C."/>
            <person name="Chovatia M."/>
            <person name="Grimwood J."/>
            <person name="Jenkins J.W."/>
            <person name="Jueterbock A."/>
            <person name="Mraz A."/>
            <person name="Stam W.T."/>
            <person name="Tice H."/>
            <person name="Bornberg-Bauer E."/>
            <person name="Green P.J."/>
            <person name="Pearson G.A."/>
            <person name="Procaccini G."/>
            <person name="Duarte C.M."/>
            <person name="Schmutz J."/>
            <person name="Reusch T.B.H."/>
            <person name="Van de Peer Y."/>
        </authorList>
    </citation>
    <scope>NUCLEOTIDE SEQUENCE [LARGE SCALE GENOMIC DNA]</scope>
    <source>
        <strain evidence="5">cv. Finnish</strain>
    </source>
</reference>
<dbReference type="STRING" id="29655.A0A0K9P9D5"/>
<feature type="compositionally biased region" description="Polar residues" evidence="3">
    <location>
        <begin position="245"/>
        <end position="257"/>
    </location>
</feature>
<comment type="similarity">
    <text evidence="1">Belongs to the Whirly family.</text>
</comment>
<proteinExistence type="inferred from homology"/>
<dbReference type="OrthoDB" id="511009at2759"/>
<evidence type="ECO:0000256" key="3">
    <source>
        <dbReference type="SAM" id="MobiDB-lite"/>
    </source>
</evidence>
<feature type="region of interest" description="Disordered" evidence="3">
    <location>
        <begin position="237"/>
        <end position="261"/>
    </location>
</feature>
<dbReference type="PANTHER" id="PTHR31745">
    <property type="entry name" value="SINGLE-STRANDED DNA-BINDING PROTEIN WHY2, MITOCHONDRIAL"/>
    <property type="match status" value="1"/>
</dbReference>
<dbReference type="Gene3D" id="2.30.31.10">
    <property type="entry name" value="Transcriptional Coactivator Pc4, Chain A"/>
    <property type="match status" value="1"/>
</dbReference>
<dbReference type="GO" id="GO:0006952">
    <property type="term" value="P:defense response"/>
    <property type="evidence" value="ECO:0007669"/>
    <property type="project" value="InterPro"/>
</dbReference>
<dbReference type="GO" id="GO:0003697">
    <property type="term" value="F:single-stranded DNA binding"/>
    <property type="evidence" value="ECO:0007669"/>
    <property type="project" value="InterPro"/>
</dbReference>
<dbReference type="EMBL" id="LFYR01001099">
    <property type="protein sequence ID" value="KMZ64785.1"/>
    <property type="molecule type" value="Genomic_DNA"/>
</dbReference>
<evidence type="ECO:0000256" key="1">
    <source>
        <dbReference type="ARBA" id="ARBA00006061"/>
    </source>
</evidence>
<evidence type="ECO:0000256" key="2">
    <source>
        <dbReference type="ARBA" id="ARBA00022946"/>
    </source>
</evidence>
<dbReference type="Pfam" id="PF08536">
    <property type="entry name" value="Whirly"/>
    <property type="match status" value="1"/>
</dbReference>
<keyword evidence="2" id="KW-0809">Transit peptide</keyword>
<comment type="caution">
    <text evidence="4">The sequence shown here is derived from an EMBL/GenBank/DDBJ whole genome shotgun (WGS) entry which is preliminary data.</text>
</comment>
<keyword evidence="4" id="KW-0238">DNA-binding</keyword>
<dbReference type="AlphaFoldDB" id="A0A0K9P9D5"/>
<name>A0A0K9P9D5_ZOSMR</name>
<protein>
    <submittedName>
        <fullName evidence="4">Single-stranded DNA-binding protein WHY2, mitochondrial</fullName>
    </submittedName>
</protein>